<evidence type="ECO:0000256" key="6">
    <source>
        <dbReference type="ARBA" id="ARBA00022771"/>
    </source>
</evidence>
<feature type="transmembrane region" description="Helical" evidence="12">
    <location>
        <begin position="152"/>
        <end position="173"/>
    </location>
</feature>
<dbReference type="InterPro" id="IPR013083">
    <property type="entry name" value="Znf_RING/FYVE/PHD"/>
</dbReference>
<dbReference type="GO" id="GO:0005634">
    <property type="term" value="C:nucleus"/>
    <property type="evidence" value="ECO:0007669"/>
    <property type="project" value="UniProtKB-SubCell"/>
</dbReference>
<feature type="compositionally biased region" description="Low complexity" evidence="11">
    <location>
        <begin position="1"/>
        <end position="11"/>
    </location>
</feature>
<dbReference type="AlphaFoldDB" id="A0A6P5FVJ8"/>
<keyword evidence="12" id="KW-0812">Transmembrane</keyword>
<name>A0A6P5FVJ8_ANACO</name>
<reference evidence="15" key="2">
    <citation type="submission" date="2025-08" db="UniProtKB">
        <authorList>
            <consortium name="RefSeq"/>
        </authorList>
    </citation>
    <scope>IDENTIFICATION</scope>
    <source>
        <tissue evidence="15">Leaf</tissue>
    </source>
</reference>
<dbReference type="GO" id="GO:0005737">
    <property type="term" value="C:cytoplasm"/>
    <property type="evidence" value="ECO:0007669"/>
    <property type="project" value="UniProtKB-SubCell"/>
</dbReference>
<evidence type="ECO:0000313" key="15">
    <source>
        <dbReference type="RefSeq" id="XP_020100356.1"/>
    </source>
</evidence>
<feature type="domain" description="RING-type" evidence="13">
    <location>
        <begin position="86"/>
        <end position="128"/>
    </location>
</feature>
<evidence type="ECO:0000256" key="2">
    <source>
        <dbReference type="ARBA" id="ARBA00004496"/>
    </source>
</evidence>
<keyword evidence="4" id="KW-0963">Cytoplasm</keyword>
<dbReference type="Gene3D" id="3.30.40.10">
    <property type="entry name" value="Zinc/RING finger domain, C3HC4 (zinc finger)"/>
    <property type="match status" value="1"/>
</dbReference>
<evidence type="ECO:0000256" key="5">
    <source>
        <dbReference type="ARBA" id="ARBA00022723"/>
    </source>
</evidence>
<comment type="pathway">
    <text evidence="3">Protein modification; protein ubiquitination.</text>
</comment>
<keyword evidence="12" id="KW-1133">Transmembrane helix</keyword>
<evidence type="ECO:0000256" key="1">
    <source>
        <dbReference type="ARBA" id="ARBA00004123"/>
    </source>
</evidence>
<keyword evidence="14" id="KW-1185">Reference proteome</keyword>
<sequence>LLLSLSPSSSSHPWRRWAPTSTRQPRAKVAGPSSSSSSPKNPKRFEIEKWNAVALRAWGTKPNPHSPLDALAVSSMIYEDIVVDGCAICRSHIMDLCELDLRQTRVCNHAFHFHCISQWLKNRQVCPLGIYFSPLINLGAKRDLKKKCIPHLGSMLSLTLSVVIPIIILIILYH</sequence>
<dbReference type="InterPro" id="IPR024766">
    <property type="entry name" value="Znf_RING_H2"/>
</dbReference>
<dbReference type="RefSeq" id="XP_020100356.1">
    <property type="nucleotide sequence ID" value="XM_020244767.1"/>
</dbReference>
<feature type="non-terminal residue" evidence="15">
    <location>
        <position position="1"/>
    </location>
</feature>
<proteinExistence type="predicted"/>
<evidence type="ECO:0000256" key="12">
    <source>
        <dbReference type="SAM" id="Phobius"/>
    </source>
</evidence>
<comment type="subcellular location">
    <subcellularLocation>
        <location evidence="2">Cytoplasm</location>
    </subcellularLocation>
    <subcellularLocation>
        <location evidence="1">Nucleus</location>
    </subcellularLocation>
</comment>
<keyword evidence="12" id="KW-0472">Membrane</keyword>
<evidence type="ECO:0000313" key="14">
    <source>
        <dbReference type="Proteomes" id="UP000515123"/>
    </source>
</evidence>
<gene>
    <name evidence="15" type="primary">LOC109718511</name>
</gene>
<keyword evidence="5" id="KW-0479">Metal-binding</keyword>
<dbReference type="SUPFAM" id="SSF57850">
    <property type="entry name" value="RING/U-box"/>
    <property type="match status" value="1"/>
</dbReference>
<dbReference type="PROSITE" id="PS50089">
    <property type="entry name" value="ZF_RING_2"/>
    <property type="match status" value="1"/>
</dbReference>
<protein>
    <submittedName>
        <fullName evidence="15">Uncharacterized protein LOC109718511</fullName>
    </submittedName>
</protein>
<dbReference type="PANTHER" id="PTHR11210">
    <property type="entry name" value="RING BOX"/>
    <property type="match status" value="1"/>
</dbReference>
<evidence type="ECO:0000256" key="9">
    <source>
        <dbReference type="ARBA" id="ARBA00023242"/>
    </source>
</evidence>
<evidence type="ECO:0000256" key="7">
    <source>
        <dbReference type="ARBA" id="ARBA00022786"/>
    </source>
</evidence>
<evidence type="ECO:0000256" key="10">
    <source>
        <dbReference type="PROSITE-ProRule" id="PRU00175"/>
    </source>
</evidence>
<keyword evidence="6 10" id="KW-0863">Zinc-finger</keyword>
<feature type="region of interest" description="Disordered" evidence="11">
    <location>
        <begin position="1"/>
        <end position="42"/>
    </location>
</feature>
<accession>A0A6P5FVJ8</accession>
<organism evidence="14 15">
    <name type="scientific">Ananas comosus</name>
    <name type="common">Pineapple</name>
    <name type="synonym">Ananas ananas</name>
    <dbReference type="NCBI Taxonomy" id="4615"/>
    <lineage>
        <taxon>Eukaryota</taxon>
        <taxon>Viridiplantae</taxon>
        <taxon>Streptophyta</taxon>
        <taxon>Embryophyta</taxon>
        <taxon>Tracheophyta</taxon>
        <taxon>Spermatophyta</taxon>
        <taxon>Magnoliopsida</taxon>
        <taxon>Liliopsida</taxon>
        <taxon>Poales</taxon>
        <taxon>Bromeliaceae</taxon>
        <taxon>Bromelioideae</taxon>
        <taxon>Ananas</taxon>
    </lineage>
</organism>
<dbReference type="Pfam" id="PF12678">
    <property type="entry name" value="zf-rbx1"/>
    <property type="match status" value="1"/>
</dbReference>
<dbReference type="OrthoDB" id="8962942at2759"/>
<dbReference type="GeneID" id="109718511"/>
<dbReference type="Proteomes" id="UP000515123">
    <property type="component" value="Linkage group 12"/>
</dbReference>
<keyword evidence="9" id="KW-0539">Nucleus</keyword>
<evidence type="ECO:0000256" key="8">
    <source>
        <dbReference type="ARBA" id="ARBA00022833"/>
    </source>
</evidence>
<evidence type="ECO:0000256" key="3">
    <source>
        <dbReference type="ARBA" id="ARBA00004906"/>
    </source>
</evidence>
<keyword evidence="7" id="KW-0833">Ubl conjugation pathway</keyword>
<dbReference type="GO" id="GO:0008270">
    <property type="term" value="F:zinc ion binding"/>
    <property type="evidence" value="ECO:0007669"/>
    <property type="project" value="UniProtKB-KW"/>
</dbReference>
<evidence type="ECO:0000259" key="13">
    <source>
        <dbReference type="PROSITE" id="PS50089"/>
    </source>
</evidence>
<evidence type="ECO:0000256" key="11">
    <source>
        <dbReference type="SAM" id="MobiDB-lite"/>
    </source>
</evidence>
<evidence type="ECO:0000256" key="4">
    <source>
        <dbReference type="ARBA" id="ARBA00022490"/>
    </source>
</evidence>
<dbReference type="InterPro" id="IPR001841">
    <property type="entry name" value="Znf_RING"/>
</dbReference>
<keyword evidence="8" id="KW-0862">Zinc</keyword>
<reference evidence="14" key="1">
    <citation type="journal article" date="2015" name="Nat. Genet.">
        <title>The pineapple genome and the evolution of CAM photosynthesis.</title>
        <authorList>
            <person name="Ming R."/>
            <person name="VanBuren R."/>
            <person name="Wai C.M."/>
            <person name="Tang H."/>
            <person name="Schatz M.C."/>
            <person name="Bowers J.E."/>
            <person name="Lyons E."/>
            <person name="Wang M.L."/>
            <person name="Chen J."/>
            <person name="Biggers E."/>
            <person name="Zhang J."/>
            <person name="Huang L."/>
            <person name="Zhang L."/>
            <person name="Miao W."/>
            <person name="Zhang J."/>
            <person name="Ye Z."/>
            <person name="Miao C."/>
            <person name="Lin Z."/>
            <person name="Wang H."/>
            <person name="Zhou H."/>
            <person name="Yim W.C."/>
            <person name="Priest H.D."/>
            <person name="Zheng C."/>
            <person name="Woodhouse M."/>
            <person name="Edger P.P."/>
            <person name="Guyot R."/>
            <person name="Guo H.B."/>
            <person name="Guo H."/>
            <person name="Zheng G."/>
            <person name="Singh R."/>
            <person name="Sharma A."/>
            <person name="Min X."/>
            <person name="Zheng Y."/>
            <person name="Lee H."/>
            <person name="Gurtowski J."/>
            <person name="Sedlazeck F.J."/>
            <person name="Harkess A."/>
            <person name="McKain M.R."/>
            <person name="Liao Z."/>
            <person name="Fang J."/>
            <person name="Liu J."/>
            <person name="Zhang X."/>
            <person name="Zhang Q."/>
            <person name="Hu W."/>
            <person name="Qin Y."/>
            <person name="Wang K."/>
            <person name="Chen L.Y."/>
            <person name="Shirley N."/>
            <person name="Lin Y.R."/>
            <person name="Liu L.Y."/>
            <person name="Hernandez A.G."/>
            <person name="Wright C.L."/>
            <person name="Bulone V."/>
            <person name="Tuskan G.A."/>
            <person name="Heath K."/>
            <person name="Zee F."/>
            <person name="Moore P.H."/>
            <person name="Sunkar R."/>
            <person name="Leebens-Mack J.H."/>
            <person name="Mockler T."/>
            <person name="Bennetzen J.L."/>
            <person name="Freeling M."/>
            <person name="Sankoff D."/>
            <person name="Paterson A.H."/>
            <person name="Zhu X."/>
            <person name="Yang X."/>
            <person name="Smith J.A."/>
            <person name="Cushman J.C."/>
            <person name="Paull R.E."/>
            <person name="Yu Q."/>
        </authorList>
    </citation>
    <scope>NUCLEOTIDE SEQUENCE [LARGE SCALE GENOMIC DNA]</scope>
    <source>
        <strain evidence="14">cv. F153</strain>
    </source>
</reference>
<dbReference type="InterPro" id="IPR051031">
    <property type="entry name" value="RING-box_E3_Ubiquitin_Ligase"/>
</dbReference>